<keyword evidence="3" id="KW-1185">Reference proteome</keyword>
<accession>A0AAW0XGS4</accession>
<name>A0AAW0XGS4_CHEQU</name>
<evidence type="ECO:0000313" key="2">
    <source>
        <dbReference type="EMBL" id="KAK8738946.1"/>
    </source>
</evidence>
<dbReference type="EMBL" id="JARKIK010000038">
    <property type="protein sequence ID" value="KAK8738946.1"/>
    <property type="molecule type" value="Genomic_DNA"/>
</dbReference>
<evidence type="ECO:0000256" key="1">
    <source>
        <dbReference type="SAM" id="SignalP"/>
    </source>
</evidence>
<evidence type="ECO:0000313" key="3">
    <source>
        <dbReference type="Proteomes" id="UP001445076"/>
    </source>
</evidence>
<evidence type="ECO:0008006" key="4">
    <source>
        <dbReference type="Google" id="ProtNLM"/>
    </source>
</evidence>
<feature type="chain" id="PRO_5043553257" description="Secreted protein" evidence="1">
    <location>
        <begin position="24"/>
        <end position="181"/>
    </location>
</feature>
<dbReference type="Proteomes" id="UP001445076">
    <property type="component" value="Unassembled WGS sequence"/>
</dbReference>
<gene>
    <name evidence="2" type="ORF">OTU49_003755</name>
</gene>
<sequence length="181" mass="19675">MSLVPGLSVVMAIVAVLSTLVAADTDLYNTPLVRQRDQLAIPVSSLVGTLPGKHTFPAVDQLLIPLTSLVGVPPGKHTLPAVDQLAIPESSLVGTPPGKHTFLTGALFPTSQPYEKRSARRFRTTSRKEAYQVCTPSRHEVIRLLVALHEARQGRNMNKIIHLCNRQTNAADVDTNIRFLG</sequence>
<proteinExistence type="predicted"/>
<dbReference type="AlphaFoldDB" id="A0AAW0XGS4"/>
<keyword evidence="1" id="KW-0732">Signal</keyword>
<organism evidence="2 3">
    <name type="scientific">Cherax quadricarinatus</name>
    <name type="common">Australian red claw crayfish</name>
    <dbReference type="NCBI Taxonomy" id="27406"/>
    <lineage>
        <taxon>Eukaryota</taxon>
        <taxon>Metazoa</taxon>
        <taxon>Ecdysozoa</taxon>
        <taxon>Arthropoda</taxon>
        <taxon>Crustacea</taxon>
        <taxon>Multicrustacea</taxon>
        <taxon>Malacostraca</taxon>
        <taxon>Eumalacostraca</taxon>
        <taxon>Eucarida</taxon>
        <taxon>Decapoda</taxon>
        <taxon>Pleocyemata</taxon>
        <taxon>Astacidea</taxon>
        <taxon>Parastacoidea</taxon>
        <taxon>Parastacidae</taxon>
        <taxon>Cherax</taxon>
    </lineage>
</organism>
<reference evidence="2 3" key="1">
    <citation type="journal article" date="2024" name="BMC Genomics">
        <title>Genome assembly of redclaw crayfish (Cherax quadricarinatus) provides insights into its immune adaptation and hypoxia tolerance.</title>
        <authorList>
            <person name="Liu Z."/>
            <person name="Zheng J."/>
            <person name="Li H."/>
            <person name="Fang K."/>
            <person name="Wang S."/>
            <person name="He J."/>
            <person name="Zhou D."/>
            <person name="Weng S."/>
            <person name="Chi M."/>
            <person name="Gu Z."/>
            <person name="He J."/>
            <person name="Li F."/>
            <person name="Wang M."/>
        </authorList>
    </citation>
    <scope>NUCLEOTIDE SEQUENCE [LARGE SCALE GENOMIC DNA]</scope>
    <source>
        <strain evidence="2">ZL_2023a</strain>
    </source>
</reference>
<protein>
    <recommendedName>
        <fullName evidence="4">Secreted protein</fullName>
    </recommendedName>
</protein>
<feature type="signal peptide" evidence="1">
    <location>
        <begin position="1"/>
        <end position="23"/>
    </location>
</feature>
<comment type="caution">
    <text evidence="2">The sequence shown here is derived from an EMBL/GenBank/DDBJ whole genome shotgun (WGS) entry which is preliminary data.</text>
</comment>